<dbReference type="Proteomes" id="UP000199073">
    <property type="component" value="Unassembled WGS sequence"/>
</dbReference>
<dbReference type="EMBL" id="FNJI01000116">
    <property type="protein sequence ID" value="SDP86681.1"/>
    <property type="molecule type" value="Genomic_DNA"/>
</dbReference>
<keyword evidence="1" id="KW-0812">Transmembrane</keyword>
<feature type="transmembrane region" description="Helical" evidence="1">
    <location>
        <begin position="7"/>
        <end position="24"/>
    </location>
</feature>
<dbReference type="AlphaFoldDB" id="A0A1H0W883"/>
<protein>
    <submittedName>
        <fullName evidence="2">Uncharacterized protein</fullName>
    </submittedName>
</protein>
<evidence type="ECO:0000313" key="3">
    <source>
        <dbReference type="Proteomes" id="UP000199073"/>
    </source>
</evidence>
<feature type="transmembrane region" description="Helical" evidence="1">
    <location>
        <begin position="70"/>
        <end position="91"/>
    </location>
</feature>
<proteinExistence type="predicted"/>
<sequence>MITRQSIQFKIHLLIQVICQLIYSFSSIDILHKIAMVVSLIAFVCFLSISTDATRNNIHFLECLRRSFKIFVLFMYTCIIVTIPGILYFIFKPVFLSVIKINDITFMNILIITFSVFLPYVMSRSLLQIDSSVAKIIKDSFCCSVKNTYTTATIAVIFILITSATIYIKNRFGLAEEILVNLLLVQIFIIDFLCNKKK</sequence>
<feature type="transmembrane region" description="Helical" evidence="1">
    <location>
        <begin position="148"/>
        <end position="168"/>
    </location>
</feature>
<accession>A0A1H0W883</accession>
<feature type="transmembrane region" description="Helical" evidence="1">
    <location>
        <begin position="174"/>
        <end position="194"/>
    </location>
</feature>
<keyword evidence="1" id="KW-1133">Transmembrane helix</keyword>
<feature type="transmembrane region" description="Helical" evidence="1">
    <location>
        <begin position="30"/>
        <end position="49"/>
    </location>
</feature>
<evidence type="ECO:0000256" key="1">
    <source>
        <dbReference type="SAM" id="Phobius"/>
    </source>
</evidence>
<organism evidence="2 3">
    <name type="scientific">Desulforhopalus singaporensis</name>
    <dbReference type="NCBI Taxonomy" id="91360"/>
    <lineage>
        <taxon>Bacteria</taxon>
        <taxon>Pseudomonadati</taxon>
        <taxon>Thermodesulfobacteriota</taxon>
        <taxon>Desulfobulbia</taxon>
        <taxon>Desulfobulbales</taxon>
        <taxon>Desulfocapsaceae</taxon>
        <taxon>Desulforhopalus</taxon>
    </lineage>
</organism>
<name>A0A1H0W883_9BACT</name>
<keyword evidence="1" id="KW-0472">Membrane</keyword>
<keyword evidence="3" id="KW-1185">Reference proteome</keyword>
<feature type="transmembrane region" description="Helical" evidence="1">
    <location>
        <begin position="106"/>
        <end position="127"/>
    </location>
</feature>
<gene>
    <name evidence="2" type="ORF">SAMN05660330_04451</name>
</gene>
<evidence type="ECO:0000313" key="2">
    <source>
        <dbReference type="EMBL" id="SDP86681.1"/>
    </source>
</evidence>
<reference evidence="2 3" key="1">
    <citation type="submission" date="2016-10" db="EMBL/GenBank/DDBJ databases">
        <authorList>
            <person name="de Groot N.N."/>
        </authorList>
    </citation>
    <scope>NUCLEOTIDE SEQUENCE [LARGE SCALE GENOMIC DNA]</scope>
    <source>
        <strain evidence="2 3">DSM 12130</strain>
    </source>
</reference>